<reference evidence="1" key="1">
    <citation type="submission" date="2014-11" db="EMBL/GenBank/DDBJ databases">
        <authorList>
            <person name="Amaro Gonzalez C."/>
        </authorList>
    </citation>
    <scope>NUCLEOTIDE SEQUENCE</scope>
</reference>
<reference evidence="1" key="2">
    <citation type="journal article" date="2015" name="Fish Shellfish Immunol.">
        <title>Early steps in the European eel (Anguilla anguilla)-Vibrio vulnificus interaction in the gills: Role of the RtxA13 toxin.</title>
        <authorList>
            <person name="Callol A."/>
            <person name="Pajuelo D."/>
            <person name="Ebbesson L."/>
            <person name="Teles M."/>
            <person name="MacKenzie S."/>
            <person name="Amaro C."/>
        </authorList>
    </citation>
    <scope>NUCLEOTIDE SEQUENCE</scope>
</reference>
<protein>
    <submittedName>
        <fullName evidence="1">Uncharacterized protein</fullName>
    </submittedName>
</protein>
<dbReference type="AlphaFoldDB" id="A0A0E9SSG8"/>
<organism evidence="1">
    <name type="scientific">Anguilla anguilla</name>
    <name type="common">European freshwater eel</name>
    <name type="synonym">Muraena anguilla</name>
    <dbReference type="NCBI Taxonomy" id="7936"/>
    <lineage>
        <taxon>Eukaryota</taxon>
        <taxon>Metazoa</taxon>
        <taxon>Chordata</taxon>
        <taxon>Craniata</taxon>
        <taxon>Vertebrata</taxon>
        <taxon>Euteleostomi</taxon>
        <taxon>Actinopterygii</taxon>
        <taxon>Neopterygii</taxon>
        <taxon>Teleostei</taxon>
        <taxon>Anguilliformes</taxon>
        <taxon>Anguillidae</taxon>
        <taxon>Anguilla</taxon>
    </lineage>
</organism>
<sequence>MSPLSSQMLCFLLNITCYYITHTLQFDPFTVF</sequence>
<accession>A0A0E9SSG8</accession>
<name>A0A0E9SSG8_ANGAN</name>
<evidence type="ECO:0000313" key="1">
    <source>
        <dbReference type="EMBL" id="JAH43615.1"/>
    </source>
</evidence>
<proteinExistence type="predicted"/>
<dbReference type="EMBL" id="GBXM01064962">
    <property type="protein sequence ID" value="JAH43615.1"/>
    <property type="molecule type" value="Transcribed_RNA"/>
</dbReference>